<evidence type="ECO:0000256" key="9">
    <source>
        <dbReference type="ARBA" id="ARBA00022840"/>
    </source>
</evidence>
<dbReference type="InterPro" id="IPR004358">
    <property type="entry name" value="Sig_transdc_His_kin-like_C"/>
</dbReference>
<reference evidence="17" key="1">
    <citation type="submission" date="2017-05" db="EMBL/GenBank/DDBJ databases">
        <authorList>
            <person name="Sung H."/>
        </authorList>
    </citation>
    <scope>NUCLEOTIDE SEQUENCE [LARGE SCALE GENOMIC DNA]</scope>
    <source>
        <strain evidence="17">AR23208</strain>
    </source>
</reference>
<evidence type="ECO:0000259" key="13">
    <source>
        <dbReference type="PROSITE" id="PS50109"/>
    </source>
</evidence>
<feature type="transmembrane region" description="Helical" evidence="12">
    <location>
        <begin position="9"/>
        <end position="29"/>
    </location>
</feature>
<dbReference type="PROSITE" id="PS50109">
    <property type="entry name" value="HIS_KIN"/>
    <property type="match status" value="1"/>
</dbReference>
<dbReference type="InterPro" id="IPR003661">
    <property type="entry name" value="HisK_dim/P_dom"/>
</dbReference>
<evidence type="ECO:0000256" key="6">
    <source>
        <dbReference type="ARBA" id="ARBA00022679"/>
    </source>
</evidence>
<keyword evidence="9" id="KW-0067">ATP-binding</keyword>
<dbReference type="Pfam" id="PF23846">
    <property type="entry name" value="Cache_WalK"/>
    <property type="match status" value="1"/>
</dbReference>
<dbReference type="SMART" id="SM00387">
    <property type="entry name" value="HATPase_c"/>
    <property type="match status" value="1"/>
</dbReference>
<evidence type="ECO:0000256" key="8">
    <source>
        <dbReference type="ARBA" id="ARBA00022777"/>
    </source>
</evidence>
<dbReference type="CDD" id="cd00130">
    <property type="entry name" value="PAS"/>
    <property type="match status" value="1"/>
</dbReference>
<keyword evidence="17" id="KW-1185">Reference proteome</keyword>
<dbReference type="FunFam" id="3.30.565.10:FF:000006">
    <property type="entry name" value="Sensor histidine kinase WalK"/>
    <property type="match status" value="1"/>
</dbReference>
<dbReference type="InterPro" id="IPR000014">
    <property type="entry name" value="PAS"/>
</dbReference>
<evidence type="ECO:0000259" key="14">
    <source>
        <dbReference type="PROSITE" id="PS50112"/>
    </source>
</evidence>
<dbReference type="Gene3D" id="3.30.565.10">
    <property type="entry name" value="Histidine kinase-like ATPase, C-terminal domain"/>
    <property type="match status" value="1"/>
</dbReference>
<dbReference type="InterPro" id="IPR057640">
    <property type="entry name" value="Cache_WalK"/>
</dbReference>
<dbReference type="SUPFAM" id="SSF47384">
    <property type="entry name" value="Homodimeric domain of signal transducing histidine kinase"/>
    <property type="match status" value="1"/>
</dbReference>
<dbReference type="Pfam" id="PF00512">
    <property type="entry name" value="HisKA"/>
    <property type="match status" value="1"/>
</dbReference>
<dbReference type="Gene3D" id="3.30.450.20">
    <property type="entry name" value="PAS domain"/>
    <property type="match status" value="2"/>
</dbReference>
<dbReference type="GO" id="GO:0004721">
    <property type="term" value="F:phosphoprotein phosphatase activity"/>
    <property type="evidence" value="ECO:0007669"/>
    <property type="project" value="TreeGrafter"/>
</dbReference>
<dbReference type="PANTHER" id="PTHR45453:SF1">
    <property type="entry name" value="PHOSPHATE REGULON SENSOR PROTEIN PHOR"/>
    <property type="match status" value="1"/>
</dbReference>
<dbReference type="CDD" id="cd00082">
    <property type="entry name" value="HisKA"/>
    <property type="match status" value="1"/>
</dbReference>
<keyword evidence="10" id="KW-0902">Two-component regulatory system</keyword>
<dbReference type="SUPFAM" id="SSF55874">
    <property type="entry name" value="ATPase domain of HSP90 chaperone/DNA topoisomerase II/histidine kinase"/>
    <property type="match status" value="1"/>
</dbReference>
<evidence type="ECO:0000256" key="3">
    <source>
        <dbReference type="ARBA" id="ARBA00012438"/>
    </source>
</evidence>
<dbReference type="PROSITE" id="PS50112">
    <property type="entry name" value="PAS"/>
    <property type="match status" value="1"/>
</dbReference>
<dbReference type="InterPro" id="IPR005467">
    <property type="entry name" value="His_kinase_dom"/>
</dbReference>
<dbReference type="SMART" id="SM00091">
    <property type="entry name" value="PAS"/>
    <property type="match status" value="1"/>
</dbReference>
<dbReference type="CDD" id="cd06225">
    <property type="entry name" value="HAMP"/>
    <property type="match status" value="1"/>
</dbReference>
<dbReference type="InterPro" id="IPR050351">
    <property type="entry name" value="BphY/WalK/GraS-like"/>
</dbReference>
<protein>
    <recommendedName>
        <fullName evidence="3">histidine kinase</fullName>
        <ecNumber evidence="3">2.7.13.3</ecNumber>
    </recommendedName>
</protein>
<evidence type="ECO:0000256" key="5">
    <source>
        <dbReference type="ARBA" id="ARBA00022553"/>
    </source>
</evidence>
<dbReference type="Pfam" id="PF02518">
    <property type="entry name" value="HATPase_c"/>
    <property type="match status" value="1"/>
</dbReference>
<dbReference type="InterPro" id="IPR036890">
    <property type="entry name" value="HATPase_C_sf"/>
</dbReference>
<dbReference type="SMART" id="SM00388">
    <property type="entry name" value="HisKA"/>
    <property type="match status" value="1"/>
</dbReference>
<sequence>MLKSIQWKLVLMYLLVILVAMQVIGFYFIQRVNAHFINSFQEKVSGQLLVLADVLPPYLNDTRQKSNLQTDIGFLADSFASAAGAEINIINNQQILIATSGNENYLEQKSLQPEVTRALLGNQAETIKVDPKDEQRYLYLAIPVKEGNAVLGAVYCVAPLSSVYQTIHDITVIFYTGTVIAVLLTAGLIILLSRTITNPIVEITKKAGAMARGDFDQTVTVRSDDEIGQLAEMFNTLRVRLREALTENKQEKDKLEAILQHMSDGVLAIDREGGIILANPAAAKMLNSETVEELLDRSLDSAIIFGEEGNTEVLLTAVSEFTLEGPSGRIVQAYSVPFRGESIEDRAAVVVLRDVTEEENEDRARRDFVANVSHEIRTPLTTIKSYIEALEDGAIESPDHARRFLSVIHGETERMTRLVSDLLQLSRLDSNRDNLRTAPHALRDLVQKACFRFTMHLQREEVSLSFEVPANLMVNVDADKLDQVFDNLISNAVKYTQSGGRVRIRAHRPSGKNILVQVIDTGMGIPKHDLPQIFDRFYRVDKARSRAQGGTGLGLSIAKGIIEMHGGQIQIDSEEGVGTTVSFTLPAATGGA</sequence>
<dbReference type="SMART" id="SM00304">
    <property type="entry name" value="HAMP"/>
    <property type="match status" value="1"/>
</dbReference>
<dbReference type="PRINTS" id="PR00344">
    <property type="entry name" value="BCTRLSENSOR"/>
</dbReference>
<evidence type="ECO:0000313" key="17">
    <source>
        <dbReference type="Proteomes" id="UP000195437"/>
    </source>
</evidence>
<evidence type="ECO:0000256" key="10">
    <source>
        <dbReference type="ARBA" id="ARBA00023012"/>
    </source>
</evidence>
<keyword evidence="12" id="KW-0812">Transmembrane</keyword>
<dbReference type="Pfam" id="PF00672">
    <property type="entry name" value="HAMP"/>
    <property type="match status" value="1"/>
</dbReference>
<keyword evidence="6" id="KW-0808">Transferase</keyword>
<dbReference type="PROSITE" id="PS50885">
    <property type="entry name" value="HAMP"/>
    <property type="match status" value="1"/>
</dbReference>
<evidence type="ECO:0000256" key="4">
    <source>
        <dbReference type="ARBA" id="ARBA00022475"/>
    </source>
</evidence>
<organism evidence="16 17">
    <name type="scientific">Tumebacillus avium</name>
    <dbReference type="NCBI Taxonomy" id="1903704"/>
    <lineage>
        <taxon>Bacteria</taxon>
        <taxon>Bacillati</taxon>
        <taxon>Bacillota</taxon>
        <taxon>Bacilli</taxon>
        <taxon>Bacillales</taxon>
        <taxon>Alicyclobacillaceae</taxon>
        <taxon>Tumebacillus</taxon>
    </lineage>
</organism>
<keyword evidence="7" id="KW-0547">Nucleotide-binding</keyword>
<dbReference type="InterPro" id="IPR036097">
    <property type="entry name" value="HisK_dim/P_sf"/>
</dbReference>
<dbReference type="Gene3D" id="1.10.287.130">
    <property type="match status" value="1"/>
</dbReference>
<dbReference type="PANTHER" id="PTHR45453">
    <property type="entry name" value="PHOSPHATE REGULON SENSOR PROTEIN PHOR"/>
    <property type="match status" value="1"/>
</dbReference>
<keyword evidence="12" id="KW-1133">Transmembrane helix</keyword>
<keyword evidence="4" id="KW-1003">Cell membrane</keyword>
<accession>A0A1Y0IJY0</accession>
<feature type="domain" description="Histidine kinase" evidence="13">
    <location>
        <begin position="371"/>
        <end position="589"/>
    </location>
</feature>
<dbReference type="GO" id="GO:0016036">
    <property type="term" value="P:cellular response to phosphate starvation"/>
    <property type="evidence" value="ECO:0007669"/>
    <property type="project" value="TreeGrafter"/>
</dbReference>
<dbReference type="CDD" id="cd16922">
    <property type="entry name" value="HATPase_EvgS-ArcB-TorS-like"/>
    <property type="match status" value="1"/>
</dbReference>
<dbReference type="GO" id="GO:0005524">
    <property type="term" value="F:ATP binding"/>
    <property type="evidence" value="ECO:0007669"/>
    <property type="project" value="UniProtKB-KW"/>
</dbReference>
<evidence type="ECO:0000256" key="7">
    <source>
        <dbReference type="ARBA" id="ARBA00022741"/>
    </source>
</evidence>
<feature type="transmembrane region" description="Helical" evidence="12">
    <location>
        <begin position="172"/>
        <end position="192"/>
    </location>
</feature>
<dbReference type="InterPro" id="IPR003594">
    <property type="entry name" value="HATPase_dom"/>
</dbReference>
<keyword evidence="11 12" id="KW-0472">Membrane</keyword>
<dbReference type="GO" id="GO:0000155">
    <property type="term" value="F:phosphorelay sensor kinase activity"/>
    <property type="evidence" value="ECO:0007669"/>
    <property type="project" value="InterPro"/>
</dbReference>
<evidence type="ECO:0000256" key="2">
    <source>
        <dbReference type="ARBA" id="ARBA00004651"/>
    </source>
</evidence>
<dbReference type="Pfam" id="PF13188">
    <property type="entry name" value="PAS_8"/>
    <property type="match status" value="1"/>
</dbReference>
<feature type="domain" description="HAMP" evidence="15">
    <location>
        <begin position="194"/>
        <end position="246"/>
    </location>
</feature>
<keyword evidence="8" id="KW-0418">Kinase</keyword>
<comment type="subcellular location">
    <subcellularLocation>
        <location evidence="2">Cell membrane</location>
        <topology evidence="2">Multi-pass membrane protein</topology>
    </subcellularLocation>
</comment>
<comment type="catalytic activity">
    <reaction evidence="1">
        <text>ATP + protein L-histidine = ADP + protein N-phospho-L-histidine.</text>
        <dbReference type="EC" id="2.7.13.3"/>
    </reaction>
</comment>
<dbReference type="SUPFAM" id="SSF158472">
    <property type="entry name" value="HAMP domain-like"/>
    <property type="match status" value="1"/>
</dbReference>
<dbReference type="InterPro" id="IPR035965">
    <property type="entry name" value="PAS-like_dom_sf"/>
</dbReference>
<dbReference type="FunFam" id="1.10.287.130:FF:000001">
    <property type="entry name" value="Two-component sensor histidine kinase"/>
    <property type="match status" value="1"/>
</dbReference>
<evidence type="ECO:0000256" key="11">
    <source>
        <dbReference type="ARBA" id="ARBA00023136"/>
    </source>
</evidence>
<dbReference type="Proteomes" id="UP000195437">
    <property type="component" value="Chromosome"/>
</dbReference>
<keyword evidence="5" id="KW-0597">Phosphoprotein</keyword>
<evidence type="ECO:0000313" key="16">
    <source>
        <dbReference type="EMBL" id="ARU60812.1"/>
    </source>
</evidence>
<dbReference type="EC" id="2.7.13.3" evidence="3"/>
<proteinExistence type="predicted"/>
<dbReference type="AlphaFoldDB" id="A0A1Y0IJY0"/>
<dbReference type="InterPro" id="IPR003660">
    <property type="entry name" value="HAMP_dom"/>
</dbReference>
<name>A0A1Y0IJY0_9BACL</name>
<dbReference type="Gene3D" id="1.10.8.500">
    <property type="entry name" value="HAMP domain in histidine kinase"/>
    <property type="match status" value="1"/>
</dbReference>
<evidence type="ECO:0000256" key="12">
    <source>
        <dbReference type="SAM" id="Phobius"/>
    </source>
</evidence>
<dbReference type="GO" id="GO:0005886">
    <property type="term" value="C:plasma membrane"/>
    <property type="evidence" value="ECO:0007669"/>
    <property type="project" value="UniProtKB-SubCell"/>
</dbReference>
<dbReference type="KEGG" id="tum:CBW65_06680"/>
<evidence type="ECO:0000259" key="15">
    <source>
        <dbReference type="PROSITE" id="PS50885"/>
    </source>
</evidence>
<feature type="domain" description="PAS" evidence="14">
    <location>
        <begin position="251"/>
        <end position="287"/>
    </location>
</feature>
<dbReference type="EMBL" id="CP021434">
    <property type="protein sequence ID" value="ARU60812.1"/>
    <property type="molecule type" value="Genomic_DNA"/>
</dbReference>
<evidence type="ECO:0000256" key="1">
    <source>
        <dbReference type="ARBA" id="ARBA00000085"/>
    </source>
</evidence>
<dbReference type="OrthoDB" id="9813151at2"/>
<dbReference type="SUPFAM" id="SSF55785">
    <property type="entry name" value="PYP-like sensor domain (PAS domain)"/>
    <property type="match status" value="1"/>
</dbReference>
<dbReference type="RefSeq" id="WP_087456201.1">
    <property type="nucleotide sequence ID" value="NZ_CP021434.1"/>
</dbReference>
<gene>
    <name evidence="16" type="ORF">CBW65_06680</name>
</gene>